<reference evidence="6" key="1">
    <citation type="submission" date="2017-05" db="EMBL/GenBank/DDBJ databases">
        <authorList>
            <person name="Sharma S."/>
            <person name="Sidhu C."/>
            <person name="Pinnaka A.K."/>
        </authorList>
    </citation>
    <scope>NUCLEOTIDE SEQUENCE [LARGE SCALE GENOMIC DNA]</scope>
    <source>
        <strain evidence="6">AK93</strain>
    </source>
</reference>
<dbReference type="GO" id="GO:0003700">
    <property type="term" value="F:DNA-binding transcription factor activity"/>
    <property type="evidence" value="ECO:0007669"/>
    <property type="project" value="InterPro"/>
</dbReference>
<name>A0A3E0WJT5_9GAMM</name>
<keyword evidence="3" id="KW-0804">Transcription</keyword>
<dbReference type="PROSITE" id="PS01124">
    <property type="entry name" value="HTH_ARAC_FAMILY_2"/>
    <property type="match status" value="1"/>
</dbReference>
<keyword evidence="2" id="KW-0238">DNA-binding</keyword>
<dbReference type="PANTHER" id="PTHR47894">
    <property type="entry name" value="HTH-TYPE TRANSCRIPTIONAL REGULATOR GADX"/>
    <property type="match status" value="1"/>
</dbReference>
<sequence>MTRIDKSTDLSRHVGNTTRRSPVSLSVRAVAPLLTYLGEKGYDTEDLMRSTGTDPNSVALGDPEARIPHKTAIALWETAAQWVNDPDIGLHVAEGVGAGAFGVLEYALATSATLGEGIQRLIRYNRVLHDAARIDLQEQEDQAVLSHWLPLPGGAPRPVSDFVVTVWLTGFRRLTGVNWTPLEVRFPHSEPADLSEYRRVFDAPLRFDRERSELVIPRSLLTAPVPTADPALQQIVEAQVASLLERLPAGETYTDKIQRELANEHTGFRPSLNKIATRLHVTPRTLHRRLAEEGTSFRVVVHTVRRELAERYLQEGRLTVAEIAFLLGYSEASAFHRAFKRWTGYSPLDFRSRKQSSAGAGLSLRK</sequence>
<dbReference type="EMBL" id="NFZW01000026">
    <property type="protein sequence ID" value="RFA32719.1"/>
    <property type="molecule type" value="Genomic_DNA"/>
</dbReference>
<keyword evidence="6" id="KW-1185">Reference proteome</keyword>
<protein>
    <recommendedName>
        <fullName evidence="4">HTH araC/xylS-type domain-containing protein</fullName>
    </recommendedName>
</protein>
<evidence type="ECO:0000256" key="2">
    <source>
        <dbReference type="ARBA" id="ARBA00023125"/>
    </source>
</evidence>
<dbReference type="PRINTS" id="PR00032">
    <property type="entry name" value="HTHARAC"/>
</dbReference>
<evidence type="ECO:0000256" key="3">
    <source>
        <dbReference type="ARBA" id="ARBA00023163"/>
    </source>
</evidence>
<dbReference type="AlphaFoldDB" id="A0A3E0WJT5"/>
<keyword evidence="1" id="KW-0805">Transcription regulation</keyword>
<dbReference type="InterPro" id="IPR032687">
    <property type="entry name" value="AraC-type_N"/>
</dbReference>
<evidence type="ECO:0000313" key="5">
    <source>
        <dbReference type="EMBL" id="RFA32719.1"/>
    </source>
</evidence>
<dbReference type="Proteomes" id="UP000256763">
    <property type="component" value="Unassembled WGS sequence"/>
</dbReference>
<comment type="caution">
    <text evidence="5">The sequence shown here is derived from an EMBL/GenBank/DDBJ whole genome shotgun (WGS) entry which is preliminary data.</text>
</comment>
<dbReference type="SMART" id="SM00342">
    <property type="entry name" value="HTH_ARAC"/>
    <property type="match status" value="1"/>
</dbReference>
<dbReference type="InterPro" id="IPR018060">
    <property type="entry name" value="HTH_AraC"/>
</dbReference>
<dbReference type="RefSeq" id="WP_116303745.1">
    <property type="nucleotide sequence ID" value="NZ_NFZV01000027.1"/>
</dbReference>
<gene>
    <name evidence="5" type="ORF">CAL65_19150</name>
</gene>
<dbReference type="Pfam" id="PF12625">
    <property type="entry name" value="Arabinose_bd"/>
    <property type="match status" value="1"/>
</dbReference>
<dbReference type="GO" id="GO:0005829">
    <property type="term" value="C:cytosol"/>
    <property type="evidence" value="ECO:0007669"/>
    <property type="project" value="TreeGrafter"/>
</dbReference>
<proteinExistence type="predicted"/>
<dbReference type="GO" id="GO:0000976">
    <property type="term" value="F:transcription cis-regulatory region binding"/>
    <property type="evidence" value="ECO:0007669"/>
    <property type="project" value="TreeGrafter"/>
</dbReference>
<dbReference type="PANTHER" id="PTHR47894:SF1">
    <property type="entry name" value="HTH-TYPE TRANSCRIPTIONAL REGULATOR VQSM"/>
    <property type="match status" value="1"/>
</dbReference>
<dbReference type="InterPro" id="IPR020449">
    <property type="entry name" value="Tscrpt_reg_AraC-type_HTH"/>
</dbReference>
<dbReference type="OrthoDB" id="5582699at2"/>
<dbReference type="InterPro" id="IPR009057">
    <property type="entry name" value="Homeodomain-like_sf"/>
</dbReference>
<organism evidence="5 6">
    <name type="scientific">Alkalilimnicola ehrlichii</name>
    <dbReference type="NCBI Taxonomy" id="351052"/>
    <lineage>
        <taxon>Bacteria</taxon>
        <taxon>Pseudomonadati</taxon>
        <taxon>Pseudomonadota</taxon>
        <taxon>Gammaproteobacteria</taxon>
        <taxon>Chromatiales</taxon>
        <taxon>Ectothiorhodospiraceae</taxon>
        <taxon>Alkalilimnicola</taxon>
    </lineage>
</organism>
<dbReference type="SUPFAM" id="SSF46689">
    <property type="entry name" value="Homeodomain-like"/>
    <property type="match status" value="1"/>
</dbReference>
<evidence type="ECO:0000256" key="1">
    <source>
        <dbReference type="ARBA" id="ARBA00023015"/>
    </source>
</evidence>
<accession>A0A3E0WJT5</accession>
<dbReference type="Gene3D" id="1.10.10.60">
    <property type="entry name" value="Homeodomain-like"/>
    <property type="match status" value="1"/>
</dbReference>
<dbReference type="Pfam" id="PF12833">
    <property type="entry name" value="HTH_18"/>
    <property type="match status" value="1"/>
</dbReference>
<evidence type="ECO:0000259" key="4">
    <source>
        <dbReference type="PROSITE" id="PS01124"/>
    </source>
</evidence>
<feature type="domain" description="HTH araC/xylS-type" evidence="4">
    <location>
        <begin position="251"/>
        <end position="353"/>
    </location>
</feature>
<evidence type="ECO:0000313" key="6">
    <source>
        <dbReference type="Proteomes" id="UP000256763"/>
    </source>
</evidence>